<evidence type="ECO:0000313" key="1">
    <source>
        <dbReference type="EMBL" id="CCF53529.1"/>
    </source>
</evidence>
<sequence>MSSPSSKPGASGRQPKTPVYIQEVTPEITTFDYPYSRFGILAIGGRSIAVKMRDGKLWVVASTPLDEPTKAKIDSMGQVAYLVAPDNVHHLFLKDLHTAYPSAKVVGRQGHEEKRRDVKFSGIYGKDAPCTKYGYESELVPQYFATFANRDVAFLHRDSQTLITADLLFNLPCNQQYRNPPAGRATWWIPGVVWFCKFFNPYSGLHKTFLGNAGVANGIPGVKEGGTAEGGTAEESKKNFAEAASRVAKWDFLRIIMLHGDIIEKHGQEAWRSAFSQYIEGQGNCKFKSS</sequence>
<dbReference type="InterPro" id="IPR025638">
    <property type="entry name" value="DUF4336"/>
</dbReference>
<dbReference type="eggNOG" id="ENOG502S1EZ">
    <property type="taxonomic scope" value="Eukaryota"/>
</dbReference>
<comment type="caution">
    <text evidence="1">The sequence shown here is derived from an EMBL/GenBank/DDBJ whole genome shotgun (WGS) entry which is preliminary data.</text>
</comment>
<protein>
    <recommendedName>
        <fullName evidence="3">DUF4336 domain-containing protein</fullName>
    </recommendedName>
</protein>
<dbReference type="SUPFAM" id="SSF56281">
    <property type="entry name" value="Metallo-hydrolase/oxidoreductase"/>
    <property type="match status" value="1"/>
</dbReference>
<dbReference type="PANTHER" id="PTHR33835:SF1">
    <property type="entry name" value="METALLO-BETA-LACTAMASE DOMAIN-CONTAINING PROTEIN"/>
    <property type="match status" value="1"/>
</dbReference>
<dbReference type="Proteomes" id="UP000006174">
    <property type="component" value="Unassembled WGS sequence"/>
</dbReference>
<evidence type="ECO:0000313" key="2">
    <source>
        <dbReference type="Proteomes" id="UP000006174"/>
    </source>
</evidence>
<reference evidence="1 2" key="1">
    <citation type="journal article" date="2012" name="Plant Cell">
        <title>Genome comparison of barley and maize smut fungi reveals targeted loss of RNA silencing components and species-specific presence of transposable elements.</title>
        <authorList>
            <person name="Laurie J.D."/>
            <person name="Ali S."/>
            <person name="Linning R."/>
            <person name="Mannhaupt G."/>
            <person name="Wong P."/>
            <person name="Gueldener U."/>
            <person name="Muensterkoetter M."/>
            <person name="Moore R."/>
            <person name="Kahmann R."/>
            <person name="Bakkeren G."/>
            <person name="Schirawski J."/>
        </authorList>
    </citation>
    <scope>NUCLEOTIDE SEQUENCE [LARGE SCALE GENOMIC DNA]</scope>
    <source>
        <strain evidence="2">Uh4875-4</strain>
    </source>
</reference>
<dbReference type="OrthoDB" id="421671at2759"/>
<dbReference type="PANTHER" id="PTHR33835">
    <property type="entry name" value="YALI0C07656P"/>
    <property type="match status" value="1"/>
</dbReference>
<dbReference type="EMBL" id="CAGI01000183">
    <property type="protein sequence ID" value="CCF53529.1"/>
    <property type="molecule type" value="Genomic_DNA"/>
</dbReference>
<dbReference type="AlphaFoldDB" id="I2G2Y6"/>
<proteinExistence type="predicted"/>
<keyword evidence="2" id="KW-1185">Reference proteome</keyword>
<gene>
    <name evidence="1" type="ORF">UHOR_02383</name>
</gene>
<accession>I2G2Y6</accession>
<dbReference type="InterPro" id="IPR036866">
    <property type="entry name" value="RibonucZ/Hydroxyglut_hydro"/>
</dbReference>
<organism evidence="1 2">
    <name type="scientific">Ustilago hordei</name>
    <name type="common">Barley covered smut fungus</name>
    <dbReference type="NCBI Taxonomy" id="120017"/>
    <lineage>
        <taxon>Eukaryota</taxon>
        <taxon>Fungi</taxon>
        <taxon>Dikarya</taxon>
        <taxon>Basidiomycota</taxon>
        <taxon>Ustilaginomycotina</taxon>
        <taxon>Ustilaginomycetes</taxon>
        <taxon>Ustilaginales</taxon>
        <taxon>Ustilaginaceae</taxon>
        <taxon>Ustilago</taxon>
    </lineage>
</organism>
<dbReference type="HOGENOM" id="CLU_056292_1_0_1"/>
<name>I2G2Y6_USTHO</name>
<evidence type="ECO:0008006" key="3">
    <source>
        <dbReference type="Google" id="ProtNLM"/>
    </source>
</evidence>
<dbReference type="OMA" id="IFRDVMA"/>